<evidence type="ECO:0000313" key="3">
    <source>
        <dbReference type="Proteomes" id="UP000823399"/>
    </source>
</evidence>
<protein>
    <recommendedName>
        <fullName evidence="1">DUF6570 domain-containing protein</fullName>
    </recommendedName>
</protein>
<dbReference type="OrthoDB" id="3257061at2759"/>
<gene>
    <name evidence="2" type="ORF">F5147DRAFT_774084</name>
</gene>
<keyword evidence="3" id="KW-1185">Reference proteome</keyword>
<comment type="caution">
    <text evidence="2">The sequence shown here is derived from an EMBL/GenBank/DDBJ whole genome shotgun (WGS) entry which is preliminary data.</text>
</comment>
<reference evidence="2" key="1">
    <citation type="journal article" date="2020" name="New Phytol.">
        <title>Comparative genomics reveals dynamic genome evolution in host specialist ectomycorrhizal fungi.</title>
        <authorList>
            <person name="Lofgren L.A."/>
            <person name="Nguyen N.H."/>
            <person name="Vilgalys R."/>
            <person name="Ruytinx J."/>
            <person name="Liao H.L."/>
            <person name="Branco S."/>
            <person name="Kuo A."/>
            <person name="LaButti K."/>
            <person name="Lipzen A."/>
            <person name="Andreopoulos W."/>
            <person name="Pangilinan J."/>
            <person name="Riley R."/>
            <person name="Hundley H."/>
            <person name="Na H."/>
            <person name="Barry K."/>
            <person name="Grigoriev I.V."/>
            <person name="Stajich J.E."/>
            <person name="Kennedy P.G."/>
        </authorList>
    </citation>
    <scope>NUCLEOTIDE SEQUENCE</scope>
    <source>
        <strain evidence="2">FC423</strain>
    </source>
</reference>
<evidence type="ECO:0000313" key="2">
    <source>
        <dbReference type="EMBL" id="KAG2107639.1"/>
    </source>
</evidence>
<dbReference type="EMBL" id="JABBWM010000030">
    <property type="protein sequence ID" value="KAG2107639.1"/>
    <property type="molecule type" value="Genomic_DNA"/>
</dbReference>
<organism evidence="2 3">
    <name type="scientific">Suillus discolor</name>
    <dbReference type="NCBI Taxonomy" id="1912936"/>
    <lineage>
        <taxon>Eukaryota</taxon>
        <taxon>Fungi</taxon>
        <taxon>Dikarya</taxon>
        <taxon>Basidiomycota</taxon>
        <taxon>Agaricomycotina</taxon>
        <taxon>Agaricomycetes</taxon>
        <taxon>Agaricomycetidae</taxon>
        <taxon>Boletales</taxon>
        <taxon>Suillineae</taxon>
        <taxon>Suillaceae</taxon>
        <taxon>Suillus</taxon>
    </lineage>
</organism>
<proteinExistence type="predicted"/>
<accession>A0A9P7F5G8</accession>
<dbReference type="Pfam" id="PF20209">
    <property type="entry name" value="DUF6570"/>
    <property type="match status" value="1"/>
</dbReference>
<feature type="domain" description="DUF6570" evidence="1">
    <location>
        <begin position="186"/>
        <end position="305"/>
    </location>
</feature>
<dbReference type="Proteomes" id="UP000823399">
    <property type="component" value="Unassembled WGS sequence"/>
</dbReference>
<dbReference type="GeneID" id="64703815"/>
<dbReference type="InterPro" id="IPR046700">
    <property type="entry name" value="DUF6570"/>
</dbReference>
<name>A0A9P7F5G8_9AGAM</name>
<dbReference type="RefSeq" id="XP_041292370.1">
    <property type="nucleotide sequence ID" value="XM_041441556.1"/>
</dbReference>
<evidence type="ECO:0000259" key="1">
    <source>
        <dbReference type="Pfam" id="PF20209"/>
    </source>
</evidence>
<sequence length="306" mass="34192">MKEIIDTVQKHTLTFHERRTRANLIAAISASSDEVKSSLHEACQRKRLRRDQACKDEVKKRRLDNEVSSNQTSPSVLQDVDLPPCFLKPVQEHVRQHCIAQYLTRTGSAATQLQTCMICAGEFFASELEEIAVDEIPHQELLRPAFPHHTQRLFSGMLLYNNAIHLQDSIPKGHACSKCMSMLRGSKQPPWSLSNGLWIGDIPVELSALTIPERLLVALHFPSAYIVKLFPKKKGAKFWDVASINSGIRGNVSTYRLNTSDIADMVNPKILPPHPALLASTIGITIVGPHNFPQHSIPHILTVNRA</sequence>
<dbReference type="AlphaFoldDB" id="A0A9P7F5G8"/>